<reference evidence="2 3" key="1">
    <citation type="submission" date="2020-10" db="EMBL/GenBank/DDBJ databases">
        <title>The Coptis chinensis genome and diversification of protoberbering-type alkaloids.</title>
        <authorList>
            <person name="Wang B."/>
            <person name="Shu S."/>
            <person name="Song C."/>
            <person name="Liu Y."/>
        </authorList>
    </citation>
    <scope>NUCLEOTIDE SEQUENCE [LARGE SCALE GENOMIC DNA]</scope>
    <source>
        <strain evidence="2">HL-2020</strain>
        <tissue evidence="2">Leaf</tissue>
    </source>
</reference>
<evidence type="ECO:0000313" key="2">
    <source>
        <dbReference type="EMBL" id="KAF9624167.1"/>
    </source>
</evidence>
<dbReference type="GO" id="GO:0080043">
    <property type="term" value="F:quercetin 3-O-glucosyltransferase activity"/>
    <property type="evidence" value="ECO:0007669"/>
    <property type="project" value="TreeGrafter"/>
</dbReference>
<dbReference type="OrthoDB" id="1935029at2759"/>
<comment type="similarity">
    <text evidence="1">Belongs to the UDP-glycosyltransferase family.</text>
</comment>
<dbReference type="Proteomes" id="UP000631114">
    <property type="component" value="Unassembled WGS sequence"/>
</dbReference>
<protein>
    <submittedName>
        <fullName evidence="2">Uncharacterized protein</fullName>
    </submittedName>
</protein>
<gene>
    <name evidence="2" type="ORF">IFM89_008105</name>
</gene>
<evidence type="ECO:0000256" key="1">
    <source>
        <dbReference type="ARBA" id="ARBA00009995"/>
    </source>
</evidence>
<dbReference type="EMBL" id="JADFTS010000001">
    <property type="protein sequence ID" value="KAF9624167.1"/>
    <property type="molecule type" value="Genomic_DNA"/>
</dbReference>
<dbReference type="PANTHER" id="PTHR11926:SF1412">
    <property type="entry name" value="UDP-GLYCOSYLTRANSFERASE 83A1-LIKE"/>
    <property type="match status" value="1"/>
</dbReference>
<evidence type="ECO:0000313" key="3">
    <source>
        <dbReference type="Proteomes" id="UP000631114"/>
    </source>
</evidence>
<dbReference type="SUPFAM" id="SSF53756">
    <property type="entry name" value="UDP-Glycosyltransferase/glycogen phosphorylase"/>
    <property type="match status" value="1"/>
</dbReference>
<keyword evidence="3" id="KW-1185">Reference proteome</keyword>
<dbReference type="Gene3D" id="3.40.50.2000">
    <property type="entry name" value="Glycogen Phosphorylase B"/>
    <property type="match status" value="2"/>
</dbReference>
<dbReference type="PANTHER" id="PTHR11926">
    <property type="entry name" value="GLUCOSYL/GLUCURONOSYL TRANSFERASES"/>
    <property type="match status" value="1"/>
</dbReference>
<sequence length="193" mass="21537">MAPTSSLAGMLLKNQMIQLCPSMPAMNTAHFAWLCMGDSASQKSIFNLLASNNRAVKLADCVICNSFYELEPSVFTLLPNLKPIGPLFGSNRLAHFWPEDSTCLSWLDRQPAKSVIYVAFGSYTIFDKQQFEELALGLELSGKCFLKLSGRSLLVRVLMCTPMGLNQEWALADEWLIGLLKERCWPILLLLVS</sequence>
<dbReference type="AlphaFoldDB" id="A0A835IXR4"/>
<name>A0A835IXR4_9MAGN</name>
<accession>A0A835IXR4</accession>
<comment type="caution">
    <text evidence="2">The sequence shown here is derived from an EMBL/GenBank/DDBJ whole genome shotgun (WGS) entry which is preliminary data.</text>
</comment>
<proteinExistence type="inferred from homology"/>
<dbReference type="GO" id="GO:0080044">
    <property type="term" value="F:quercetin 7-O-glucosyltransferase activity"/>
    <property type="evidence" value="ECO:0007669"/>
    <property type="project" value="TreeGrafter"/>
</dbReference>
<organism evidence="2 3">
    <name type="scientific">Coptis chinensis</name>
    <dbReference type="NCBI Taxonomy" id="261450"/>
    <lineage>
        <taxon>Eukaryota</taxon>
        <taxon>Viridiplantae</taxon>
        <taxon>Streptophyta</taxon>
        <taxon>Embryophyta</taxon>
        <taxon>Tracheophyta</taxon>
        <taxon>Spermatophyta</taxon>
        <taxon>Magnoliopsida</taxon>
        <taxon>Ranunculales</taxon>
        <taxon>Ranunculaceae</taxon>
        <taxon>Coptidoideae</taxon>
        <taxon>Coptis</taxon>
    </lineage>
</organism>